<gene>
    <name evidence="1" type="ORF">E1269_12285</name>
</gene>
<keyword evidence="2" id="KW-1185">Reference proteome</keyword>
<name>A0A4R5DHW6_9ACTN</name>
<dbReference type="PANTHER" id="PTHR43611">
    <property type="entry name" value="ALPHA-D-GLUCOSE 1-PHOSPHATE PHOSPHATASE"/>
    <property type="match status" value="1"/>
</dbReference>
<dbReference type="InterPro" id="IPR006439">
    <property type="entry name" value="HAD-SF_hydro_IA"/>
</dbReference>
<organism evidence="1 2">
    <name type="scientific">Jiangella asiatica</name>
    <dbReference type="NCBI Taxonomy" id="2530372"/>
    <lineage>
        <taxon>Bacteria</taxon>
        <taxon>Bacillati</taxon>
        <taxon>Actinomycetota</taxon>
        <taxon>Actinomycetes</taxon>
        <taxon>Jiangellales</taxon>
        <taxon>Jiangellaceae</taxon>
        <taxon>Jiangella</taxon>
    </lineage>
</organism>
<dbReference type="InterPro" id="IPR023214">
    <property type="entry name" value="HAD_sf"/>
</dbReference>
<protein>
    <submittedName>
        <fullName evidence="1">HAD family hydrolase</fullName>
    </submittedName>
</protein>
<dbReference type="RefSeq" id="WP_131894826.1">
    <property type="nucleotide sequence ID" value="NZ_SMKZ01000015.1"/>
</dbReference>
<dbReference type="SFLD" id="SFLDG01129">
    <property type="entry name" value="C1.5:_HAD__Beta-PGM__Phosphata"/>
    <property type="match status" value="1"/>
</dbReference>
<dbReference type="InParanoid" id="A0A4R5DHW6"/>
<reference evidence="1 2" key="1">
    <citation type="submission" date="2019-03" db="EMBL/GenBank/DDBJ databases">
        <title>Draft genome sequences of novel Actinobacteria.</title>
        <authorList>
            <person name="Sahin N."/>
            <person name="Ay H."/>
            <person name="Saygin H."/>
        </authorList>
    </citation>
    <scope>NUCLEOTIDE SEQUENCE [LARGE SCALE GENOMIC DNA]</scope>
    <source>
        <strain evidence="1 2">5K138</strain>
    </source>
</reference>
<comment type="caution">
    <text evidence="1">The sequence shown here is derived from an EMBL/GenBank/DDBJ whole genome shotgun (WGS) entry which is preliminary data.</text>
</comment>
<dbReference type="InterPro" id="IPR036412">
    <property type="entry name" value="HAD-like_sf"/>
</dbReference>
<dbReference type="AlphaFoldDB" id="A0A4R5DHW6"/>
<dbReference type="EMBL" id="SMKZ01000015">
    <property type="protein sequence ID" value="TDE10093.1"/>
    <property type="molecule type" value="Genomic_DNA"/>
</dbReference>
<accession>A0A4R5DHW6</accession>
<evidence type="ECO:0000313" key="1">
    <source>
        <dbReference type="EMBL" id="TDE10093.1"/>
    </source>
</evidence>
<dbReference type="Gene3D" id="3.40.50.1000">
    <property type="entry name" value="HAD superfamily/HAD-like"/>
    <property type="match status" value="1"/>
</dbReference>
<dbReference type="Pfam" id="PF00702">
    <property type="entry name" value="Hydrolase"/>
    <property type="match status" value="1"/>
</dbReference>
<keyword evidence="1" id="KW-0378">Hydrolase</keyword>
<dbReference type="NCBIfam" id="TIGR01549">
    <property type="entry name" value="HAD-SF-IA-v1"/>
    <property type="match status" value="1"/>
</dbReference>
<dbReference type="PANTHER" id="PTHR43611:SF3">
    <property type="entry name" value="FLAVIN MONONUCLEOTIDE HYDROLASE 1, CHLOROPLATIC"/>
    <property type="match status" value="1"/>
</dbReference>
<dbReference type="Proteomes" id="UP000294739">
    <property type="component" value="Unassembled WGS sequence"/>
</dbReference>
<dbReference type="NCBIfam" id="TIGR01509">
    <property type="entry name" value="HAD-SF-IA-v3"/>
    <property type="match status" value="1"/>
</dbReference>
<sequence length="196" mass="21287">MGLIDVLLLDLDGVVRHFDPEVTEAIEKRSGLPPGKLHETAFEPRLLQSVTTGTMTRADWVTRIADTVGPVAATAWAAQRPTVDRDVLTTARAVRASGVRVCLLTNGTDRIRAELTELGIADDFDVVFNSAELGVAKPDLRIFMHVLRTLQVDRSAVLFLDDSAGHVRSAAAVGMRAHVFRTAGDLSDACKTYHLD</sequence>
<dbReference type="GO" id="GO:0016787">
    <property type="term" value="F:hydrolase activity"/>
    <property type="evidence" value="ECO:0007669"/>
    <property type="project" value="UniProtKB-KW"/>
</dbReference>
<evidence type="ECO:0000313" key="2">
    <source>
        <dbReference type="Proteomes" id="UP000294739"/>
    </source>
</evidence>
<dbReference type="OrthoDB" id="9797415at2"/>
<proteinExistence type="predicted"/>
<dbReference type="SUPFAM" id="SSF56784">
    <property type="entry name" value="HAD-like"/>
    <property type="match status" value="1"/>
</dbReference>
<dbReference type="SFLD" id="SFLDS00003">
    <property type="entry name" value="Haloacid_Dehalogenase"/>
    <property type="match status" value="1"/>
</dbReference>